<dbReference type="SUPFAM" id="SSF51735">
    <property type="entry name" value="NAD(P)-binding Rossmann-fold domains"/>
    <property type="match status" value="1"/>
</dbReference>
<feature type="domain" description="NAD-dependent epimerase/dehydratase" evidence="3">
    <location>
        <begin position="14"/>
        <end position="240"/>
    </location>
</feature>
<evidence type="ECO:0000256" key="2">
    <source>
        <dbReference type="ARBA" id="ARBA00007637"/>
    </source>
</evidence>
<dbReference type="OrthoDB" id="9803010at2"/>
<dbReference type="PANTHER" id="PTHR43000">
    <property type="entry name" value="DTDP-D-GLUCOSE 4,6-DEHYDRATASE-RELATED"/>
    <property type="match status" value="1"/>
</dbReference>
<protein>
    <submittedName>
        <fullName evidence="4">NAD-dependent epimerase/dehydratase family protein</fullName>
    </submittedName>
</protein>
<evidence type="ECO:0000256" key="1">
    <source>
        <dbReference type="ARBA" id="ARBA00005125"/>
    </source>
</evidence>
<dbReference type="Proteomes" id="UP000308488">
    <property type="component" value="Unassembled WGS sequence"/>
</dbReference>
<dbReference type="InterPro" id="IPR036291">
    <property type="entry name" value="NAD(P)-bd_dom_sf"/>
</dbReference>
<dbReference type="Gene3D" id="3.40.50.720">
    <property type="entry name" value="NAD(P)-binding Rossmann-like Domain"/>
    <property type="match status" value="1"/>
</dbReference>
<dbReference type="AlphaFoldDB" id="A0A4U6R1P3"/>
<evidence type="ECO:0000313" key="4">
    <source>
        <dbReference type="EMBL" id="TKV67251.1"/>
    </source>
</evidence>
<reference evidence="4 5" key="1">
    <citation type="submission" date="2019-05" db="EMBL/GenBank/DDBJ databases">
        <title>Marinobacter panjinensis sp. nov., a moderately halophilic bacterium isolated from sea tidal flat environment.</title>
        <authorList>
            <person name="Yang W."/>
            <person name="An M."/>
            <person name="He W."/>
            <person name="Luo X."/>
            <person name="Zhu L."/>
            <person name="Chen G."/>
            <person name="Zhang Y."/>
            <person name="Wang Y."/>
        </authorList>
    </citation>
    <scope>NUCLEOTIDE SEQUENCE [LARGE SCALE GENOMIC DNA]</scope>
    <source>
        <strain evidence="4 5">PJ-16</strain>
    </source>
</reference>
<name>A0A4U6R1P3_9GAMM</name>
<keyword evidence="5" id="KW-1185">Reference proteome</keyword>
<proteinExistence type="inferred from homology"/>
<evidence type="ECO:0000313" key="5">
    <source>
        <dbReference type="Proteomes" id="UP000308488"/>
    </source>
</evidence>
<sequence>MKEFEKKLAGCTFIVTGATGFLGSAFVRTLLEHQAHVIVISRRSSDHWRLNKYRDKYLVFTTELRDICDLHIDKPGQTILVHFSASGVNQRDDDVERMVQTNIVGTYHVLNFANEKKLKRVVLIGTSGEYGSGYGLTETAPLQPTSDYGATRASATLITKSYCERRGIDYTILRPFAVYGPYEAPYRLIPYAITQAMKGHTINISSGQQTRDYIYIDDVTRGIITACLSDKASGKIFNICTGVETTVKQAVSHVVSIMGDRVDIKTGAIDNIPGEMWRTTGNPEYAYDVLNWKAKYSLEEGLIETINWFETVGLKLKNYT</sequence>
<comment type="caution">
    <text evidence="4">The sequence shown here is derived from an EMBL/GenBank/DDBJ whole genome shotgun (WGS) entry which is preliminary data.</text>
</comment>
<dbReference type="InterPro" id="IPR001509">
    <property type="entry name" value="Epimerase_deHydtase"/>
</dbReference>
<accession>A0A4U6R1P3</accession>
<comment type="similarity">
    <text evidence="2">Belongs to the NAD(P)-dependent epimerase/dehydratase family.</text>
</comment>
<dbReference type="Pfam" id="PF01370">
    <property type="entry name" value="Epimerase"/>
    <property type="match status" value="1"/>
</dbReference>
<evidence type="ECO:0000259" key="3">
    <source>
        <dbReference type="Pfam" id="PF01370"/>
    </source>
</evidence>
<dbReference type="EMBL" id="SZYH01000001">
    <property type="protein sequence ID" value="TKV67251.1"/>
    <property type="molecule type" value="Genomic_DNA"/>
</dbReference>
<dbReference type="RefSeq" id="WP_137434670.1">
    <property type="nucleotide sequence ID" value="NZ_JANRHC010000005.1"/>
</dbReference>
<gene>
    <name evidence="4" type="ORF">FDP08_03695</name>
</gene>
<comment type="pathway">
    <text evidence="1">Bacterial outer membrane biogenesis; LPS O-antigen biosynthesis.</text>
</comment>
<organism evidence="4 5">
    <name type="scientific">Marinobacter panjinensis</name>
    <dbReference type="NCBI Taxonomy" id="2576384"/>
    <lineage>
        <taxon>Bacteria</taxon>
        <taxon>Pseudomonadati</taxon>
        <taxon>Pseudomonadota</taxon>
        <taxon>Gammaproteobacteria</taxon>
        <taxon>Pseudomonadales</taxon>
        <taxon>Marinobacteraceae</taxon>
        <taxon>Marinobacter</taxon>
    </lineage>
</organism>